<reference evidence="2 3" key="1">
    <citation type="submission" date="2012-05" db="EMBL/GenBank/DDBJ databases">
        <title>Finished chromosome of genome of Chamaesiphon sp. PCC 6605.</title>
        <authorList>
            <consortium name="US DOE Joint Genome Institute"/>
            <person name="Gugger M."/>
            <person name="Coursin T."/>
            <person name="Rippka R."/>
            <person name="Tandeau De Marsac N."/>
            <person name="Huntemann M."/>
            <person name="Wei C.-L."/>
            <person name="Han J."/>
            <person name="Detter J.C."/>
            <person name="Han C."/>
            <person name="Tapia R."/>
            <person name="Chen A."/>
            <person name="Kyrpides N."/>
            <person name="Mavromatis K."/>
            <person name="Markowitz V."/>
            <person name="Szeto E."/>
            <person name="Ivanova N."/>
            <person name="Pagani I."/>
            <person name="Pati A."/>
            <person name="Goodwin L."/>
            <person name="Nordberg H.P."/>
            <person name="Cantor M.N."/>
            <person name="Hua S.X."/>
            <person name="Woyke T."/>
            <person name="Kerfeld C.A."/>
        </authorList>
    </citation>
    <scope>NUCLEOTIDE SEQUENCE [LARGE SCALE GENOMIC DNA]</scope>
    <source>
        <strain evidence="3">ATCC 27169 / PCC 6605</strain>
    </source>
</reference>
<organism evidence="2 3">
    <name type="scientific">Chamaesiphon minutus (strain ATCC 27169 / PCC 6605)</name>
    <dbReference type="NCBI Taxonomy" id="1173020"/>
    <lineage>
        <taxon>Bacteria</taxon>
        <taxon>Bacillati</taxon>
        <taxon>Cyanobacteriota</taxon>
        <taxon>Cyanophyceae</taxon>
        <taxon>Gomontiellales</taxon>
        <taxon>Chamaesiphonaceae</taxon>
        <taxon>Chamaesiphon</taxon>
    </lineage>
</organism>
<dbReference type="RefSeq" id="WP_015160065.1">
    <property type="nucleotide sequence ID" value="NC_019697.1"/>
</dbReference>
<accession>K9UHJ8</accession>
<keyword evidence="3" id="KW-1185">Reference proteome</keyword>
<feature type="region of interest" description="Disordered" evidence="1">
    <location>
        <begin position="1"/>
        <end position="41"/>
    </location>
</feature>
<proteinExistence type="predicted"/>
<gene>
    <name evidence="2" type="ORF">Cha6605_2887</name>
</gene>
<sequence>MGAALHPKRSTGDECNDDRTAAAALAPPKIESPLGELLQAS</sequence>
<dbReference type="AlphaFoldDB" id="K9UHJ8"/>
<protein>
    <submittedName>
        <fullName evidence="2">Uncharacterized protein</fullName>
    </submittedName>
</protein>
<evidence type="ECO:0000313" key="3">
    <source>
        <dbReference type="Proteomes" id="UP000010366"/>
    </source>
</evidence>
<dbReference type="KEGG" id="cmp:Cha6605_2887"/>
<evidence type="ECO:0000313" key="2">
    <source>
        <dbReference type="EMBL" id="AFY93921.1"/>
    </source>
</evidence>
<dbReference type="HOGENOM" id="CLU_3267578_0_0_3"/>
<dbReference type="Proteomes" id="UP000010366">
    <property type="component" value="Chromosome"/>
</dbReference>
<evidence type="ECO:0000256" key="1">
    <source>
        <dbReference type="SAM" id="MobiDB-lite"/>
    </source>
</evidence>
<dbReference type="EMBL" id="CP003600">
    <property type="protein sequence ID" value="AFY93921.1"/>
    <property type="molecule type" value="Genomic_DNA"/>
</dbReference>
<name>K9UHJ8_CHAP6</name>